<dbReference type="Pfam" id="PF19865">
    <property type="entry name" value="DUF6338"/>
    <property type="match status" value="1"/>
</dbReference>
<dbReference type="AlphaFoldDB" id="A0A6Y3INQ4"/>
<gene>
    <name evidence="2" type="ORF">GB531_16245</name>
</gene>
<evidence type="ECO:0000256" key="1">
    <source>
        <dbReference type="SAM" id="Phobius"/>
    </source>
</evidence>
<protein>
    <submittedName>
        <fullName evidence="2">Uncharacterized protein</fullName>
    </submittedName>
</protein>
<evidence type="ECO:0000313" key="2">
    <source>
        <dbReference type="EMBL" id="HAB5031081.1"/>
    </source>
</evidence>
<keyword evidence="1" id="KW-1133">Transmembrane helix</keyword>
<feature type="transmembrane region" description="Helical" evidence="1">
    <location>
        <begin position="73"/>
        <end position="97"/>
    </location>
</feature>
<accession>A0A6Y3INQ4</accession>
<keyword evidence="1" id="KW-0812">Transmembrane</keyword>
<feature type="transmembrane region" description="Helical" evidence="1">
    <location>
        <begin position="41"/>
        <end position="61"/>
    </location>
</feature>
<dbReference type="InterPro" id="IPR045919">
    <property type="entry name" value="DUF6338"/>
</dbReference>
<sequence length="208" mass="24241">MDILEKGKLLLFVLFIMPGFISMRVYRLFHPSNDTDTSKVLIDVVSYSCINCSLLLIPIYLIETNNVFSTHPFWYYVFYLVVLIITPVLLPIILLMLRRSNRIRQFLPHPTGRAWDYFFSTNQRCWVLVTLKNGKKYGGFYGYNSFASGSPEPEQLYLEKHWKLDNDGDFDHELTDTLGIIILTNEIESVEFIEVKQPIISNSEIENV</sequence>
<reference evidence="2" key="1">
    <citation type="journal article" date="2018" name="Genome Biol.">
        <title>SKESA: strategic k-mer extension for scrupulous assemblies.</title>
        <authorList>
            <person name="Souvorov A."/>
            <person name="Agarwala R."/>
            <person name="Lipman D.J."/>
        </authorList>
    </citation>
    <scope>NUCLEOTIDE SEQUENCE</scope>
    <source>
        <strain evidence="2">Salmonella enterica</strain>
    </source>
</reference>
<name>A0A6Y3INQ4_SALIN</name>
<reference evidence="2" key="2">
    <citation type="submission" date="2019-10" db="EMBL/GenBank/DDBJ databases">
        <authorList>
            <consortium name="NCBI Pathogen Detection Project"/>
        </authorList>
    </citation>
    <scope>NUCLEOTIDE SEQUENCE</scope>
    <source>
        <strain evidence="2">Salmonella enterica</strain>
    </source>
</reference>
<organism evidence="2">
    <name type="scientific">Salmonella infantis</name>
    <dbReference type="NCBI Taxonomy" id="595"/>
    <lineage>
        <taxon>Bacteria</taxon>
        <taxon>Pseudomonadati</taxon>
        <taxon>Pseudomonadota</taxon>
        <taxon>Gammaproteobacteria</taxon>
        <taxon>Enterobacterales</taxon>
        <taxon>Enterobacteriaceae</taxon>
        <taxon>Salmonella</taxon>
    </lineage>
</organism>
<feature type="transmembrane region" description="Helical" evidence="1">
    <location>
        <begin position="12"/>
        <end position="29"/>
    </location>
</feature>
<dbReference type="RefSeq" id="WP_079948315.1">
    <property type="nucleotide sequence ID" value="NZ_JANTQY010000009.1"/>
</dbReference>
<dbReference type="EMBL" id="DAAGYC010000007">
    <property type="protein sequence ID" value="HAB5031081.1"/>
    <property type="molecule type" value="Genomic_DNA"/>
</dbReference>
<comment type="caution">
    <text evidence="2">The sequence shown here is derived from an EMBL/GenBank/DDBJ whole genome shotgun (WGS) entry which is preliminary data.</text>
</comment>
<proteinExistence type="predicted"/>
<keyword evidence="1" id="KW-0472">Membrane</keyword>